<sequence>MDDFDPLSSSYARPWETSAIVSALTQVISSGAFPQGSSAHQFPPPSTSSSSSSSFPGFFPTSGPGIWIGQKRGRDEVGGSGGESSLSYPPRGYFDQVAVTDERLAHQSMQGWRPQSSSPTESAGQSRLLLKL</sequence>
<evidence type="ECO:0000313" key="2">
    <source>
        <dbReference type="Proteomes" id="UP001057402"/>
    </source>
</evidence>
<accession>A0ACB9QJZ6</accession>
<dbReference type="EMBL" id="CM042885">
    <property type="protein sequence ID" value="KAI4366835.1"/>
    <property type="molecule type" value="Genomic_DNA"/>
</dbReference>
<organism evidence="1 2">
    <name type="scientific">Melastoma candidum</name>
    <dbReference type="NCBI Taxonomy" id="119954"/>
    <lineage>
        <taxon>Eukaryota</taxon>
        <taxon>Viridiplantae</taxon>
        <taxon>Streptophyta</taxon>
        <taxon>Embryophyta</taxon>
        <taxon>Tracheophyta</taxon>
        <taxon>Spermatophyta</taxon>
        <taxon>Magnoliopsida</taxon>
        <taxon>eudicotyledons</taxon>
        <taxon>Gunneridae</taxon>
        <taxon>Pentapetalae</taxon>
        <taxon>rosids</taxon>
        <taxon>malvids</taxon>
        <taxon>Myrtales</taxon>
        <taxon>Melastomataceae</taxon>
        <taxon>Melastomatoideae</taxon>
        <taxon>Melastomateae</taxon>
        <taxon>Melastoma</taxon>
    </lineage>
</organism>
<reference evidence="2" key="1">
    <citation type="journal article" date="2023" name="Front. Plant Sci.">
        <title>Chromosomal-level genome assembly of Melastoma candidum provides insights into trichome evolution.</title>
        <authorList>
            <person name="Zhong Y."/>
            <person name="Wu W."/>
            <person name="Sun C."/>
            <person name="Zou P."/>
            <person name="Liu Y."/>
            <person name="Dai S."/>
            <person name="Zhou R."/>
        </authorList>
    </citation>
    <scope>NUCLEOTIDE SEQUENCE [LARGE SCALE GENOMIC DNA]</scope>
</reference>
<proteinExistence type="predicted"/>
<name>A0ACB9QJZ6_9MYRT</name>
<keyword evidence="2" id="KW-1185">Reference proteome</keyword>
<protein>
    <submittedName>
        <fullName evidence="1">Uncharacterized protein</fullName>
    </submittedName>
</protein>
<dbReference type="Proteomes" id="UP001057402">
    <property type="component" value="Chromosome 6"/>
</dbReference>
<gene>
    <name evidence="1" type="ORF">MLD38_022652</name>
</gene>
<comment type="caution">
    <text evidence="1">The sequence shown here is derived from an EMBL/GenBank/DDBJ whole genome shotgun (WGS) entry which is preliminary data.</text>
</comment>
<evidence type="ECO:0000313" key="1">
    <source>
        <dbReference type="EMBL" id="KAI4366835.1"/>
    </source>
</evidence>